<dbReference type="PANTHER" id="PTHR13475">
    <property type="entry name" value="NEUGRIN"/>
    <property type="match status" value="1"/>
</dbReference>
<gene>
    <name evidence="5" type="ORF">HYPSUDRAFT_201628</name>
</gene>
<evidence type="ECO:0000256" key="2">
    <source>
        <dbReference type="ARBA" id="ARBA00010895"/>
    </source>
</evidence>
<dbReference type="PANTHER" id="PTHR13475:SF3">
    <property type="entry name" value="NEUGRIN"/>
    <property type="match status" value="1"/>
</dbReference>
<dbReference type="EMBL" id="KN817545">
    <property type="protein sequence ID" value="KJA23069.1"/>
    <property type="molecule type" value="Genomic_DNA"/>
</dbReference>
<dbReference type="STRING" id="945553.A0A0D2NW98"/>
<evidence type="ECO:0000256" key="4">
    <source>
        <dbReference type="SAM" id="MobiDB-lite"/>
    </source>
</evidence>
<dbReference type="InterPro" id="IPR010487">
    <property type="entry name" value="NGRN/Rrg9"/>
</dbReference>
<dbReference type="GO" id="GO:0005634">
    <property type="term" value="C:nucleus"/>
    <property type="evidence" value="ECO:0007669"/>
    <property type="project" value="TreeGrafter"/>
</dbReference>
<protein>
    <recommendedName>
        <fullName evidence="3">Required for respiratory growth protein 9, mitochondrial</fullName>
    </recommendedName>
</protein>
<organism evidence="5 6">
    <name type="scientific">Hypholoma sublateritium (strain FD-334 SS-4)</name>
    <dbReference type="NCBI Taxonomy" id="945553"/>
    <lineage>
        <taxon>Eukaryota</taxon>
        <taxon>Fungi</taxon>
        <taxon>Dikarya</taxon>
        <taxon>Basidiomycota</taxon>
        <taxon>Agaricomycotina</taxon>
        <taxon>Agaricomycetes</taxon>
        <taxon>Agaricomycetidae</taxon>
        <taxon>Agaricales</taxon>
        <taxon>Agaricineae</taxon>
        <taxon>Strophariaceae</taxon>
        <taxon>Hypholoma</taxon>
    </lineage>
</organism>
<dbReference type="Proteomes" id="UP000054270">
    <property type="component" value="Unassembled WGS sequence"/>
</dbReference>
<comment type="similarity">
    <text evidence="2">Belongs to the RRG9 family.</text>
</comment>
<keyword evidence="6" id="KW-1185">Reference proteome</keyword>
<dbReference type="AlphaFoldDB" id="A0A0D2NW98"/>
<evidence type="ECO:0000313" key="5">
    <source>
        <dbReference type="EMBL" id="KJA23069.1"/>
    </source>
</evidence>
<reference evidence="6" key="1">
    <citation type="submission" date="2014-04" db="EMBL/GenBank/DDBJ databases">
        <title>Evolutionary Origins and Diversification of the Mycorrhizal Mutualists.</title>
        <authorList>
            <consortium name="DOE Joint Genome Institute"/>
            <consortium name="Mycorrhizal Genomics Consortium"/>
            <person name="Kohler A."/>
            <person name="Kuo A."/>
            <person name="Nagy L.G."/>
            <person name="Floudas D."/>
            <person name="Copeland A."/>
            <person name="Barry K.W."/>
            <person name="Cichocki N."/>
            <person name="Veneault-Fourrey C."/>
            <person name="LaButti K."/>
            <person name="Lindquist E.A."/>
            <person name="Lipzen A."/>
            <person name="Lundell T."/>
            <person name="Morin E."/>
            <person name="Murat C."/>
            <person name="Riley R."/>
            <person name="Ohm R."/>
            <person name="Sun H."/>
            <person name="Tunlid A."/>
            <person name="Henrissat B."/>
            <person name="Grigoriev I.V."/>
            <person name="Hibbett D.S."/>
            <person name="Martin F."/>
        </authorList>
    </citation>
    <scope>NUCLEOTIDE SEQUENCE [LARGE SCALE GENOMIC DNA]</scope>
    <source>
        <strain evidence="6">FD-334 SS-4</strain>
    </source>
</reference>
<comment type="function">
    <text evidence="1">Required for respiratory activity and maintenance and expression of the mitochondrial genome.</text>
</comment>
<evidence type="ECO:0000256" key="1">
    <source>
        <dbReference type="ARBA" id="ARBA00003548"/>
    </source>
</evidence>
<proteinExistence type="inferred from homology"/>
<accession>A0A0D2NW98</accession>
<dbReference type="OrthoDB" id="5578174at2759"/>
<name>A0A0D2NW98_HYPSF</name>
<sequence length="268" mass="30816">MASLCRALISATRPRNLNYQRHYSESLYRPANKWQLEGVPRPRSILDDDDAEVDLSEDSAVVDGAHPSTPPLHMRHPSGKPTPHEYKAHRETLRKAFPQGWGPPRKLSREAMDALRQLHRAEPRQFPVPILADRFKISPEAVRRILKSTWEPSVEARTAMAIRERVKRQEFVQERAAKEKAETRQVRELRKLNRPVPGARPRPRSRDTEAGVSPDDTFTFHQSIPVITAITLLTPRAADPRYGAHHYLQPPTVVKCKRFYCVHYDPNI</sequence>
<evidence type="ECO:0000256" key="3">
    <source>
        <dbReference type="ARBA" id="ARBA00013566"/>
    </source>
</evidence>
<dbReference type="Pfam" id="PF06413">
    <property type="entry name" value="Neugrin"/>
    <property type="match status" value="1"/>
</dbReference>
<feature type="region of interest" description="Disordered" evidence="4">
    <location>
        <begin position="62"/>
        <end position="83"/>
    </location>
</feature>
<feature type="region of interest" description="Disordered" evidence="4">
    <location>
        <begin position="193"/>
        <end position="217"/>
    </location>
</feature>
<evidence type="ECO:0000313" key="6">
    <source>
        <dbReference type="Proteomes" id="UP000054270"/>
    </source>
</evidence>